<keyword evidence="3" id="KW-1185">Reference proteome</keyword>
<reference evidence="2 3" key="1">
    <citation type="submission" date="2017-12" db="EMBL/GenBank/DDBJ databases">
        <title>Sequencing the genomes of 1000 Actinobacteria strains.</title>
        <authorList>
            <person name="Klenk H.-P."/>
        </authorList>
    </citation>
    <scope>NUCLEOTIDE SEQUENCE [LARGE SCALE GENOMIC DNA]</scope>
    <source>
        <strain evidence="2 3">DSM 45165</strain>
    </source>
</reference>
<organism evidence="2 3">
    <name type="scientific">Amycolatopsis echigonensis</name>
    <dbReference type="NCBI Taxonomy" id="2576905"/>
    <lineage>
        <taxon>Bacteria</taxon>
        <taxon>Bacillati</taxon>
        <taxon>Actinomycetota</taxon>
        <taxon>Actinomycetes</taxon>
        <taxon>Pseudonocardiales</taxon>
        <taxon>Pseudonocardiaceae</taxon>
        <taxon>Amycolatopsis</taxon>
    </lineage>
</organism>
<gene>
    <name evidence="2" type="ORF">ATK30_1677</name>
    <name evidence="1" type="ORF">H5411_42680</name>
</gene>
<sequence length="72" mass="7947">MVGPFESGKDTVQELTESAATHIGNIATIITGAVRDIARETGDWFTDVIEMREAAQRAKEDEIRLDRTPEAD</sequence>
<dbReference type="OrthoDB" id="4774779at2"/>
<evidence type="ECO:0000313" key="1">
    <source>
        <dbReference type="EMBL" id="MBB2505812.1"/>
    </source>
</evidence>
<proteinExistence type="predicted"/>
<dbReference type="AlphaFoldDB" id="A0A2N3WAU0"/>
<name>A0A2N3WAU0_9PSEU</name>
<evidence type="ECO:0000313" key="2">
    <source>
        <dbReference type="EMBL" id="PKV90919.1"/>
    </source>
</evidence>
<evidence type="ECO:0000313" key="4">
    <source>
        <dbReference type="Proteomes" id="UP000550260"/>
    </source>
</evidence>
<dbReference type="EMBL" id="JACJHR010000124">
    <property type="protein sequence ID" value="MBB2505812.1"/>
    <property type="molecule type" value="Genomic_DNA"/>
</dbReference>
<dbReference type="Proteomes" id="UP000233750">
    <property type="component" value="Unassembled WGS sequence"/>
</dbReference>
<dbReference type="RefSeq" id="WP_101435059.1">
    <property type="nucleotide sequence ID" value="NZ_JACJHR010000124.1"/>
</dbReference>
<evidence type="ECO:0000313" key="3">
    <source>
        <dbReference type="Proteomes" id="UP000233750"/>
    </source>
</evidence>
<dbReference type="EMBL" id="PJMY01000003">
    <property type="protein sequence ID" value="PKV90919.1"/>
    <property type="molecule type" value="Genomic_DNA"/>
</dbReference>
<dbReference type="Proteomes" id="UP000550260">
    <property type="component" value="Unassembled WGS sequence"/>
</dbReference>
<accession>A0A2N3WAU0</accession>
<comment type="caution">
    <text evidence="2">The sequence shown here is derived from an EMBL/GenBank/DDBJ whole genome shotgun (WGS) entry which is preliminary data.</text>
</comment>
<reference evidence="1 4" key="2">
    <citation type="submission" date="2020-08" db="EMBL/GenBank/DDBJ databases">
        <title>Amycolatopsis echigonensis JCM 21831.</title>
        <authorList>
            <person name="Tedsree N."/>
            <person name="Kuncharoen N."/>
            <person name="Likhitwitayawuid K."/>
            <person name="Tanasupawat S."/>
        </authorList>
    </citation>
    <scope>NUCLEOTIDE SEQUENCE [LARGE SCALE GENOMIC DNA]</scope>
    <source>
        <strain evidence="1 4">JCM 21831</strain>
    </source>
</reference>
<protein>
    <submittedName>
        <fullName evidence="2">Uncharacterized protein</fullName>
    </submittedName>
</protein>
<accession>A0A8E1W8Z2</accession>